<proteinExistence type="predicted"/>
<dbReference type="EMBL" id="BK015984">
    <property type="protein sequence ID" value="DAF88347.1"/>
    <property type="molecule type" value="Genomic_DNA"/>
</dbReference>
<name>A0A8S5U1L5_9CAUD</name>
<sequence>MKQITVIDASSDIKNKLPKEYRNMKVRFFQYSLDAFYYKSDDISILADCEYEGGDNCYPQELLYEETVEELFNSNDWSMFIVFDKRKEDKDE</sequence>
<protein>
    <submittedName>
        <fullName evidence="1">Uncharacterized protein</fullName>
    </submittedName>
</protein>
<reference evidence="1" key="1">
    <citation type="journal article" date="2021" name="Proc. Natl. Acad. Sci. U.S.A.">
        <title>A Catalog of Tens of Thousands of Viruses from Human Metagenomes Reveals Hidden Associations with Chronic Diseases.</title>
        <authorList>
            <person name="Tisza M.J."/>
            <person name="Buck C.B."/>
        </authorList>
    </citation>
    <scope>NUCLEOTIDE SEQUENCE</scope>
    <source>
        <strain evidence="1">Ctu3o5</strain>
    </source>
</reference>
<organism evidence="1">
    <name type="scientific">Myoviridae sp. ctu3o5</name>
    <dbReference type="NCBI Taxonomy" id="2825198"/>
    <lineage>
        <taxon>Viruses</taxon>
        <taxon>Duplodnaviria</taxon>
        <taxon>Heunggongvirae</taxon>
        <taxon>Uroviricota</taxon>
        <taxon>Caudoviricetes</taxon>
    </lineage>
</organism>
<evidence type="ECO:0000313" key="1">
    <source>
        <dbReference type="EMBL" id="DAF88347.1"/>
    </source>
</evidence>
<accession>A0A8S5U1L5</accession>